<comment type="similarity">
    <text evidence="1">Belongs to the calycin superfamily. Fatty-acid binding protein (FABP) family.</text>
</comment>
<evidence type="ECO:0000313" key="2">
    <source>
        <dbReference type="Proteomes" id="UP000221080"/>
    </source>
</evidence>
<dbReference type="KEGG" id="ipu:108257695"/>
<accession>A0A2D0PYK8</accession>
<keyword evidence="2" id="KW-1185">Reference proteome</keyword>
<dbReference type="RefSeq" id="XP_017311119.1">
    <property type="nucleotide sequence ID" value="XM_017455630.3"/>
</dbReference>
<name>A0A2D0PYK8_ICTPU</name>
<dbReference type="InterPro" id="IPR012674">
    <property type="entry name" value="Calycin"/>
</dbReference>
<evidence type="ECO:0000313" key="3">
    <source>
        <dbReference type="RefSeq" id="XP_017311119.1"/>
    </source>
</evidence>
<reference evidence="2" key="1">
    <citation type="journal article" date="2016" name="Nat. Commun.">
        <title>The channel catfish genome sequence provides insights into the evolution of scale formation in teleosts.</title>
        <authorList>
            <person name="Liu Z."/>
            <person name="Liu S."/>
            <person name="Yao J."/>
            <person name="Bao L."/>
            <person name="Zhang J."/>
            <person name="Li Y."/>
            <person name="Jiang C."/>
            <person name="Sun L."/>
            <person name="Wang R."/>
            <person name="Zhang Y."/>
            <person name="Zhou T."/>
            <person name="Zeng Q."/>
            <person name="Fu Q."/>
            <person name="Gao S."/>
            <person name="Li N."/>
            <person name="Koren S."/>
            <person name="Jiang Y."/>
            <person name="Zimin A."/>
            <person name="Xu P."/>
            <person name="Phillippy A.M."/>
            <person name="Geng X."/>
            <person name="Song L."/>
            <person name="Sun F."/>
            <person name="Li C."/>
            <person name="Wang X."/>
            <person name="Chen A."/>
            <person name="Jin Y."/>
            <person name="Yuan Z."/>
            <person name="Yang Y."/>
            <person name="Tan S."/>
            <person name="Peatman E."/>
            <person name="Lu J."/>
            <person name="Qin Z."/>
            <person name="Dunham R."/>
            <person name="Li Z."/>
            <person name="Sonstegard T."/>
            <person name="Feng J."/>
            <person name="Danzmann R.G."/>
            <person name="Schroeder S."/>
            <person name="Scheffler B."/>
            <person name="Duke M.V."/>
            <person name="Ballard L."/>
            <person name="Kucuktas H."/>
            <person name="Kaltenboeck L."/>
            <person name="Liu H."/>
            <person name="Armbruster J."/>
            <person name="Xie Y."/>
            <person name="Kirby M.L."/>
            <person name="Tian Y."/>
            <person name="Flanagan M.E."/>
            <person name="Mu W."/>
            <person name="Waldbieser G.C."/>
        </authorList>
    </citation>
    <scope>NUCLEOTIDE SEQUENCE [LARGE SCALE GENOMIC DNA]</scope>
    <source>
        <strain evidence="2">SDA103</strain>
    </source>
</reference>
<dbReference type="PANTHER" id="PTHR11955">
    <property type="entry name" value="FATTY ACID BINDING PROTEIN"/>
    <property type="match status" value="1"/>
</dbReference>
<dbReference type="AlphaFoldDB" id="A0A2D0PYK8"/>
<organism evidence="2 3">
    <name type="scientific">Ictalurus punctatus</name>
    <name type="common">Channel catfish</name>
    <name type="synonym">Silurus punctatus</name>
    <dbReference type="NCBI Taxonomy" id="7998"/>
    <lineage>
        <taxon>Eukaryota</taxon>
        <taxon>Metazoa</taxon>
        <taxon>Chordata</taxon>
        <taxon>Craniata</taxon>
        <taxon>Vertebrata</taxon>
        <taxon>Euteleostomi</taxon>
        <taxon>Actinopterygii</taxon>
        <taxon>Neopterygii</taxon>
        <taxon>Teleostei</taxon>
        <taxon>Ostariophysi</taxon>
        <taxon>Siluriformes</taxon>
        <taxon>Ictaluridae</taxon>
        <taxon>Ictalurus</taxon>
    </lineage>
</organism>
<dbReference type="Gene3D" id="2.40.128.20">
    <property type="match status" value="1"/>
</dbReference>
<gene>
    <name evidence="3" type="primary">LOC108257695</name>
</gene>
<sequence length="131" mass="14840">MEAFVGSWKLIQNEDYDKFLRATGADEEVISVSNVVRPVVTISKDDDVVVVKLQSAIGAEGFSFRLGKQFYHQKKDGRYCNVVVDLEENQLIQVEKWDGNEATSIAEVKDGKLFKTIKFKDVTAVQTYMKI</sequence>
<dbReference type="SUPFAM" id="SSF50814">
    <property type="entry name" value="Lipocalins"/>
    <property type="match status" value="1"/>
</dbReference>
<protein>
    <submittedName>
        <fullName evidence="3">Fatty acid-binding protein, brain</fullName>
    </submittedName>
</protein>
<proteinExistence type="inferred from homology"/>
<dbReference type="GeneID" id="108257695"/>
<dbReference type="PRINTS" id="PR00178">
    <property type="entry name" value="FATTYACIDBP"/>
</dbReference>
<dbReference type="InterPro" id="IPR000463">
    <property type="entry name" value="Fatty_acid-bd"/>
</dbReference>
<dbReference type="OrthoDB" id="412780at2759"/>
<dbReference type="GO" id="GO:0008289">
    <property type="term" value="F:lipid binding"/>
    <property type="evidence" value="ECO:0007669"/>
    <property type="project" value="InterPro"/>
</dbReference>
<dbReference type="Proteomes" id="UP000221080">
    <property type="component" value="Chromosome 25"/>
</dbReference>
<reference evidence="3" key="2">
    <citation type="submission" date="2025-08" db="UniProtKB">
        <authorList>
            <consortium name="RefSeq"/>
        </authorList>
    </citation>
    <scope>IDENTIFICATION</scope>
    <source>
        <tissue evidence="3">Blood</tissue>
    </source>
</reference>
<dbReference type="InterPro" id="IPR031259">
    <property type="entry name" value="ILBP"/>
</dbReference>
<evidence type="ECO:0000256" key="1">
    <source>
        <dbReference type="ARBA" id="ARBA00008390"/>
    </source>
</evidence>